<name>A0A4V1BDF3_9ACTN</name>
<keyword evidence="9" id="KW-1185">Reference proteome</keyword>
<dbReference type="GO" id="GO:0005886">
    <property type="term" value="C:plasma membrane"/>
    <property type="evidence" value="ECO:0007669"/>
    <property type="project" value="InterPro"/>
</dbReference>
<dbReference type="AlphaFoldDB" id="A0A4V1BDF3"/>
<protein>
    <submittedName>
        <fullName evidence="8">DUF1049 domain-containing protein</fullName>
    </submittedName>
</protein>
<dbReference type="Pfam" id="PF06305">
    <property type="entry name" value="LapA_dom"/>
    <property type="match status" value="1"/>
</dbReference>
<reference evidence="8 9" key="1">
    <citation type="submission" date="2019-03" db="EMBL/GenBank/DDBJ databases">
        <title>Three New Species of Nocardioides, Nocardioides euryhalodurans sp. nov., Nocardioides seonyuensis sp. nov. and Nocardioides eburneoflavus sp. nov., Iolated from Soil.</title>
        <authorList>
            <person name="Roh S.G."/>
            <person name="Lee C."/>
            <person name="Kim M.-K."/>
            <person name="Kim S.B."/>
        </authorList>
    </citation>
    <scope>NUCLEOTIDE SEQUENCE [LARGE SCALE GENOMIC DNA]</scope>
    <source>
        <strain evidence="8 9">MMS17-SY117</strain>
    </source>
</reference>
<evidence type="ECO:0000313" key="8">
    <source>
        <dbReference type="EMBL" id="QBR90922.1"/>
    </source>
</evidence>
<feature type="transmembrane region" description="Helical" evidence="6">
    <location>
        <begin position="86"/>
        <end position="109"/>
    </location>
</feature>
<feature type="domain" description="Lipopolysaccharide assembly protein A" evidence="7">
    <location>
        <begin position="67"/>
        <end position="120"/>
    </location>
</feature>
<evidence type="ECO:0000256" key="1">
    <source>
        <dbReference type="ARBA" id="ARBA00022475"/>
    </source>
</evidence>
<evidence type="ECO:0000259" key="7">
    <source>
        <dbReference type="Pfam" id="PF06305"/>
    </source>
</evidence>
<organism evidence="8 9">
    <name type="scientific">Nocardioides euryhalodurans</name>
    <dbReference type="NCBI Taxonomy" id="2518370"/>
    <lineage>
        <taxon>Bacteria</taxon>
        <taxon>Bacillati</taxon>
        <taxon>Actinomycetota</taxon>
        <taxon>Actinomycetes</taxon>
        <taxon>Propionibacteriales</taxon>
        <taxon>Nocardioidaceae</taxon>
        <taxon>Nocardioides</taxon>
    </lineage>
</organism>
<keyword evidence="4 6" id="KW-0472">Membrane</keyword>
<evidence type="ECO:0000256" key="2">
    <source>
        <dbReference type="ARBA" id="ARBA00022692"/>
    </source>
</evidence>
<dbReference type="KEGG" id="noy:EXE57_00545"/>
<evidence type="ECO:0000256" key="4">
    <source>
        <dbReference type="ARBA" id="ARBA00023136"/>
    </source>
</evidence>
<proteinExistence type="predicted"/>
<dbReference type="EMBL" id="CP038267">
    <property type="protein sequence ID" value="QBR90922.1"/>
    <property type="molecule type" value="Genomic_DNA"/>
</dbReference>
<gene>
    <name evidence="8" type="ORF">EXE57_00545</name>
</gene>
<keyword evidence="3 6" id="KW-1133">Transmembrane helix</keyword>
<evidence type="ECO:0000256" key="5">
    <source>
        <dbReference type="SAM" id="MobiDB-lite"/>
    </source>
</evidence>
<feature type="region of interest" description="Disordered" evidence="5">
    <location>
        <begin position="1"/>
        <end position="41"/>
    </location>
</feature>
<keyword evidence="1" id="KW-1003">Cell membrane</keyword>
<evidence type="ECO:0000256" key="6">
    <source>
        <dbReference type="SAM" id="Phobius"/>
    </source>
</evidence>
<feature type="compositionally biased region" description="Low complexity" evidence="5">
    <location>
        <begin position="17"/>
        <end position="29"/>
    </location>
</feature>
<keyword evidence="2 6" id="KW-0812">Transmembrane</keyword>
<dbReference type="Proteomes" id="UP000294894">
    <property type="component" value="Chromosome"/>
</dbReference>
<evidence type="ECO:0000256" key="3">
    <source>
        <dbReference type="ARBA" id="ARBA00022989"/>
    </source>
</evidence>
<dbReference type="RefSeq" id="WP_135073011.1">
    <property type="nucleotide sequence ID" value="NZ_CP038267.1"/>
</dbReference>
<dbReference type="InterPro" id="IPR010445">
    <property type="entry name" value="LapA_dom"/>
</dbReference>
<evidence type="ECO:0000313" key="9">
    <source>
        <dbReference type="Proteomes" id="UP000294894"/>
    </source>
</evidence>
<feature type="transmembrane region" description="Helical" evidence="6">
    <location>
        <begin position="46"/>
        <end position="66"/>
    </location>
</feature>
<accession>A0A4V1BDF3</accession>
<sequence>MSDSQQTPADPGTPDDGTATSATGGTATSQESGRTQDPLRGSRTSGLWVAVVLSGLILVLLIIFIAQNTDPVSIRFLGWEGETPLAVALLAATVAGLFLATVAGSLRILQLRRRVKREKR</sequence>